<accession>A0A8S3T6W2</accession>
<proteinExistence type="predicted"/>
<comment type="caution">
    <text evidence="1">The sequence shown here is derived from an EMBL/GenBank/DDBJ whole genome shotgun (WGS) entry which is preliminary data.</text>
</comment>
<dbReference type="AlphaFoldDB" id="A0A8S3T6W2"/>
<evidence type="ECO:0000313" key="1">
    <source>
        <dbReference type="EMBL" id="CAG2229254.1"/>
    </source>
</evidence>
<evidence type="ECO:0000313" key="2">
    <source>
        <dbReference type="Proteomes" id="UP000683360"/>
    </source>
</evidence>
<dbReference type="Proteomes" id="UP000683360">
    <property type="component" value="Unassembled WGS sequence"/>
</dbReference>
<gene>
    <name evidence="1" type="ORF">MEDL_42162</name>
</gene>
<keyword evidence="2" id="KW-1185">Reference proteome</keyword>
<organism evidence="1 2">
    <name type="scientific">Mytilus edulis</name>
    <name type="common">Blue mussel</name>
    <dbReference type="NCBI Taxonomy" id="6550"/>
    <lineage>
        <taxon>Eukaryota</taxon>
        <taxon>Metazoa</taxon>
        <taxon>Spiralia</taxon>
        <taxon>Lophotrochozoa</taxon>
        <taxon>Mollusca</taxon>
        <taxon>Bivalvia</taxon>
        <taxon>Autobranchia</taxon>
        <taxon>Pteriomorphia</taxon>
        <taxon>Mytilida</taxon>
        <taxon>Mytiloidea</taxon>
        <taxon>Mytilidae</taxon>
        <taxon>Mytilinae</taxon>
        <taxon>Mytilus</taxon>
    </lineage>
</organism>
<sequence>MTDVFQLCFSQSTSLDKKTLRCYNVTNRLFSNVQIENTNSTSSAYFSDAFLKYTIESEESINLSWFWCDGIEEIVENYCGEKTSNESRYQVVKLLRQCVQKFILDECNSKHLGKVKEAKSEAEIQAILAHHLFSKLAPTGKYVIDGRCTPIDLQKCPACKEDLDYGDTSIGNPDYWHGYPDILIDRSTVKVDMDETQEYEHDELPEPDQKKQRLLEQTNGADGEGSNLTQKTDIFTTCEDQFFKTEKTLRQSFAQTITNAFYQVKQNPKLKNLCIPSFLASDNKVRIIMYNCEQDRLYISEDMYLFDTLCDHGLNVGTIVSIWLALNFEIFQNEVDEDDLTAIALKKSSFQEKLPDTVLSVYKHKLYRNLPTKRKHTEQPPRTTMSVRVLKSKYARSLLESIHSEVSDDQEEASVDNDYEEIESSFIRMLTHGMKRVETSNGPITDEERASENIAILTCSINADCNIRIDDPFTVGMVVLRENVLCW</sequence>
<protein>
    <submittedName>
        <fullName evidence="1">Uncharacterized protein</fullName>
    </submittedName>
</protein>
<dbReference type="OrthoDB" id="6081208at2759"/>
<reference evidence="1" key="1">
    <citation type="submission" date="2021-03" db="EMBL/GenBank/DDBJ databases">
        <authorList>
            <person name="Bekaert M."/>
        </authorList>
    </citation>
    <scope>NUCLEOTIDE SEQUENCE</scope>
</reference>
<dbReference type="EMBL" id="CAJPWZ010002021">
    <property type="protein sequence ID" value="CAG2229254.1"/>
    <property type="molecule type" value="Genomic_DNA"/>
</dbReference>
<name>A0A8S3T6W2_MYTED</name>